<evidence type="ECO:0000313" key="3">
    <source>
        <dbReference type="Proteomes" id="UP000008281"/>
    </source>
</evidence>
<sequence>MAPRTRSSAKNLLEATSCSNSEKDIKNKTGRNSIVDHDSSKNCRSKRLRTQLHETVEGDIQPVDGTSLDKKLVDSQTTDDEIVLSDSDDISSSSAEDSDDDYEKEISKKCSAKSEDSDCSTDREQDDERRVKRIQQKIDREEKKKRLVKYEKKHLNGVISDDDEIECAFESSNIPKQRKRRLYRRRMELTTDIDCNDLQINHKAARKMFKEEGSDDDGFSDNDNSEEDEADMVSGNLLAFQKRNCKERVSQIIQLSVAPFSEKLACYNSLKAVHGSSRSSIQNYHPGFLIKQDTKLPEELLWEQPLTHLLYLPTKFDTHKKCNDFLDKAYETKKKETESKVLEGIRSMINKKAAENQLKLEYNPIRIEEANEIQILNQDPNNFYATDKPCFEDQGYILEDDYPDCSMDGF</sequence>
<dbReference type="InParanoid" id="E3LM54"/>
<dbReference type="HOGENOM" id="CLU_671301_0_0_1"/>
<dbReference type="OrthoDB" id="5876931at2759"/>
<accession>E3LM54</accession>
<evidence type="ECO:0000313" key="2">
    <source>
        <dbReference type="EMBL" id="EFP03015.1"/>
    </source>
</evidence>
<protein>
    <submittedName>
        <fullName evidence="2">Uncharacterized protein</fullName>
    </submittedName>
</protein>
<reference evidence="2" key="1">
    <citation type="submission" date="2007-07" db="EMBL/GenBank/DDBJ databases">
        <title>PCAP assembly of the Caenorhabditis remanei genome.</title>
        <authorList>
            <consortium name="The Caenorhabditis remanei Sequencing Consortium"/>
            <person name="Wilson R.K."/>
        </authorList>
    </citation>
    <scope>NUCLEOTIDE SEQUENCE [LARGE SCALE GENOMIC DNA]</scope>
    <source>
        <strain evidence="2">PB4641</strain>
    </source>
</reference>
<proteinExistence type="predicted"/>
<dbReference type="Proteomes" id="UP000008281">
    <property type="component" value="Unassembled WGS sequence"/>
</dbReference>
<feature type="region of interest" description="Disordered" evidence="1">
    <location>
        <begin position="1"/>
        <end position="131"/>
    </location>
</feature>
<feature type="compositionally biased region" description="Basic and acidic residues" evidence="1">
    <location>
        <begin position="104"/>
        <end position="131"/>
    </location>
</feature>
<dbReference type="AlphaFoldDB" id="E3LM54"/>
<dbReference type="FunCoup" id="E3LM54">
    <property type="interactions" value="1764"/>
</dbReference>
<dbReference type="EMBL" id="DS268411">
    <property type="protein sequence ID" value="EFP03015.1"/>
    <property type="molecule type" value="Genomic_DNA"/>
</dbReference>
<feature type="compositionally biased region" description="Acidic residues" evidence="1">
    <location>
        <begin position="77"/>
        <end position="89"/>
    </location>
</feature>
<name>E3LM54_CAERE</name>
<dbReference type="eggNOG" id="ENOG502THHZ">
    <property type="taxonomic scope" value="Eukaryota"/>
</dbReference>
<feature type="compositionally biased region" description="Acidic residues" evidence="1">
    <location>
        <begin position="213"/>
        <end position="230"/>
    </location>
</feature>
<keyword evidence="3" id="KW-1185">Reference proteome</keyword>
<gene>
    <name evidence="2" type="ORF">CRE_28070</name>
</gene>
<feature type="region of interest" description="Disordered" evidence="1">
    <location>
        <begin position="210"/>
        <end position="230"/>
    </location>
</feature>
<feature type="compositionally biased region" description="Polar residues" evidence="1">
    <location>
        <begin position="1"/>
        <end position="20"/>
    </location>
</feature>
<evidence type="ECO:0000256" key="1">
    <source>
        <dbReference type="SAM" id="MobiDB-lite"/>
    </source>
</evidence>
<dbReference type="STRING" id="31234.E3LM54"/>
<organism evidence="3">
    <name type="scientific">Caenorhabditis remanei</name>
    <name type="common">Caenorhabditis vulgaris</name>
    <dbReference type="NCBI Taxonomy" id="31234"/>
    <lineage>
        <taxon>Eukaryota</taxon>
        <taxon>Metazoa</taxon>
        <taxon>Ecdysozoa</taxon>
        <taxon>Nematoda</taxon>
        <taxon>Chromadorea</taxon>
        <taxon>Rhabditida</taxon>
        <taxon>Rhabditina</taxon>
        <taxon>Rhabditomorpha</taxon>
        <taxon>Rhabditoidea</taxon>
        <taxon>Rhabditidae</taxon>
        <taxon>Peloderinae</taxon>
        <taxon>Caenorhabditis</taxon>
    </lineage>
</organism>